<organism evidence="2 3">
    <name type="scientific">Parasponia andersonii</name>
    <name type="common">Sponia andersonii</name>
    <dbReference type="NCBI Taxonomy" id="3476"/>
    <lineage>
        <taxon>Eukaryota</taxon>
        <taxon>Viridiplantae</taxon>
        <taxon>Streptophyta</taxon>
        <taxon>Embryophyta</taxon>
        <taxon>Tracheophyta</taxon>
        <taxon>Spermatophyta</taxon>
        <taxon>Magnoliopsida</taxon>
        <taxon>eudicotyledons</taxon>
        <taxon>Gunneridae</taxon>
        <taxon>Pentapetalae</taxon>
        <taxon>rosids</taxon>
        <taxon>fabids</taxon>
        <taxon>Rosales</taxon>
        <taxon>Cannabaceae</taxon>
        <taxon>Parasponia</taxon>
    </lineage>
</organism>
<feature type="non-terminal residue" evidence="2">
    <location>
        <position position="1"/>
    </location>
</feature>
<sequence>LLNYMINFISPKRSENQTQYPYDYRVKRYMYTYLKNPLEEMDSQGQAHQKEPEILIVGQNQQQGSKAGEKRRRVEQQHTGSARHLRSILRAKVVKFGIP</sequence>
<name>A0A2P5C0W0_PARAD</name>
<evidence type="ECO:0000313" key="3">
    <source>
        <dbReference type="Proteomes" id="UP000237105"/>
    </source>
</evidence>
<keyword evidence="3" id="KW-1185">Reference proteome</keyword>
<comment type="caution">
    <text evidence="2">The sequence shown here is derived from an EMBL/GenBank/DDBJ whole genome shotgun (WGS) entry which is preliminary data.</text>
</comment>
<gene>
    <name evidence="2" type="ORF">PanWU01x14_193260</name>
</gene>
<proteinExistence type="predicted"/>
<accession>A0A2P5C0W0</accession>
<reference evidence="3" key="1">
    <citation type="submission" date="2016-06" db="EMBL/GenBank/DDBJ databases">
        <title>Parallel loss of symbiosis genes in relatives of nitrogen-fixing non-legume Parasponia.</title>
        <authorList>
            <person name="Van Velzen R."/>
            <person name="Holmer R."/>
            <person name="Bu F."/>
            <person name="Rutten L."/>
            <person name="Van Zeijl A."/>
            <person name="Liu W."/>
            <person name="Santuari L."/>
            <person name="Cao Q."/>
            <person name="Sharma T."/>
            <person name="Shen D."/>
            <person name="Roswanjaya Y."/>
            <person name="Wardhani T."/>
            <person name="Kalhor M.S."/>
            <person name="Jansen J."/>
            <person name="Van den Hoogen J."/>
            <person name="Gungor B."/>
            <person name="Hartog M."/>
            <person name="Hontelez J."/>
            <person name="Verver J."/>
            <person name="Yang W.-C."/>
            <person name="Schijlen E."/>
            <person name="Repin R."/>
            <person name="Schilthuizen M."/>
            <person name="Schranz E."/>
            <person name="Heidstra R."/>
            <person name="Miyata K."/>
            <person name="Fedorova E."/>
            <person name="Kohlen W."/>
            <person name="Bisseling T."/>
            <person name="Smit S."/>
            <person name="Geurts R."/>
        </authorList>
    </citation>
    <scope>NUCLEOTIDE SEQUENCE [LARGE SCALE GENOMIC DNA]</scope>
    <source>
        <strain evidence="3">cv. WU1-14</strain>
    </source>
</reference>
<dbReference type="Proteomes" id="UP000237105">
    <property type="component" value="Unassembled WGS sequence"/>
</dbReference>
<dbReference type="EMBL" id="JXTB01000191">
    <property type="protein sequence ID" value="PON54703.1"/>
    <property type="molecule type" value="Genomic_DNA"/>
</dbReference>
<feature type="region of interest" description="Disordered" evidence="1">
    <location>
        <begin position="41"/>
        <end position="83"/>
    </location>
</feature>
<evidence type="ECO:0000256" key="1">
    <source>
        <dbReference type="SAM" id="MobiDB-lite"/>
    </source>
</evidence>
<dbReference type="AlphaFoldDB" id="A0A2P5C0W0"/>
<protein>
    <submittedName>
        <fullName evidence="2">Uncharacterized protein</fullName>
    </submittedName>
</protein>
<evidence type="ECO:0000313" key="2">
    <source>
        <dbReference type="EMBL" id="PON54703.1"/>
    </source>
</evidence>